<name>A0A2P2E173_9LEPT</name>
<evidence type="ECO:0000313" key="2">
    <source>
        <dbReference type="EMBL" id="GBF50635.1"/>
    </source>
</evidence>
<keyword evidence="3" id="KW-1185">Reference proteome</keyword>
<sequence length="373" mass="43135">MAFEYPLLLFLLPLGFVFSIWLFYLEFFAIKEIEQSVHKSRLHKISAFFRTNKIGDVTKNKFWIYQIFFCLSFLSLLLSFSFPYESGDAEFETKQSAAYFVFDASWSMQAEDTSNKEFYEFIPRFRFEEARFHAMKVLSERDDFAFGVITFAGESAQHSHPIADKNWIRKILYEQMGTHNTYYSGTNYSAAFSDLLSSSKFLGQGFQVILYSDGDASEEEKSKALESLTMFQRLKIPVHVIALGQITGAEIEMSYNYLNEVEQISDVVTDASGKKYESANEISVQKRMSFPDYAFLKQIADRTGGVYIEVESETDVLSKLYEALEASKDKTQILLWEAGSKKSLVHWCFFLPFLFFLYDLIFIRKVIQIGKVS</sequence>
<dbReference type="OrthoDB" id="353431at2"/>
<dbReference type="InterPro" id="IPR036465">
    <property type="entry name" value="vWFA_dom_sf"/>
</dbReference>
<feature type="transmembrane region" description="Helical" evidence="1">
    <location>
        <begin position="6"/>
        <end position="25"/>
    </location>
</feature>
<organism evidence="2 3">
    <name type="scientific">Leptospira ryugenii</name>
    <dbReference type="NCBI Taxonomy" id="1917863"/>
    <lineage>
        <taxon>Bacteria</taxon>
        <taxon>Pseudomonadati</taxon>
        <taxon>Spirochaetota</taxon>
        <taxon>Spirochaetia</taxon>
        <taxon>Leptospirales</taxon>
        <taxon>Leptospiraceae</taxon>
        <taxon>Leptospira</taxon>
    </lineage>
</organism>
<dbReference type="RefSeq" id="WP_108976542.1">
    <property type="nucleotide sequence ID" value="NZ_BFBB01000005.1"/>
</dbReference>
<gene>
    <name evidence="2" type="ORF">LPTSP4_21610</name>
</gene>
<proteinExistence type="predicted"/>
<keyword evidence="1" id="KW-1133">Transmembrane helix</keyword>
<protein>
    <submittedName>
        <fullName evidence="2">Uncharacterized protein</fullName>
    </submittedName>
</protein>
<dbReference type="EMBL" id="BFBB01000005">
    <property type="protein sequence ID" value="GBF50635.1"/>
    <property type="molecule type" value="Genomic_DNA"/>
</dbReference>
<keyword evidence="1" id="KW-0472">Membrane</keyword>
<dbReference type="CDD" id="cd00198">
    <property type="entry name" value="vWFA"/>
    <property type="match status" value="1"/>
</dbReference>
<accession>A0A2P2E173</accession>
<dbReference type="Gene3D" id="3.40.50.410">
    <property type="entry name" value="von Willebrand factor, type A domain"/>
    <property type="match status" value="1"/>
</dbReference>
<feature type="transmembrane region" description="Helical" evidence="1">
    <location>
        <begin position="344"/>
        <end position="363"/>
    </location>
</feature>
<dbReference type="AlphaFoldDB" id="A0A2P2E173"/>
<reference evidence="2 3" key="1">
    <citation type="submission" date="2018-02" db="EMBL/GenBank/DDBJ databases">
        <title>Novel Leptospira species isolated from soil and water in Japan.</title>
        <authorList>
            <person name="Nakao R."/>
            <person name="Masuzawa T."/>
        </authorList>
    </citation>
    <scope>NUCLEOTIDE SEQUENCE [LARGE SCALE GENOMIC DNA]</scope>
    <source>
        <strain evidence="2 3">YH101</strain>
    </source>
</reference>
<evidence type="ECO:0000313" key="3">
    <source>
        <dbReference type="Proteomes" id="UP000245133"/>
    </source>
</evidence>
<keyword evidence="1" id="KW-0812">Transmembrane</keyword>
<evidence type="ECO:0000256" key="1">
    <source>
        <dbReference type="SAM" id="Phobius"/>
    </source>
</evidence>
<feature type="transmembrane region" description="Helical" evidence="1">
    <location>
        <begin position="62"/>
        <end position="84"/>
    </location>
</feature>
<dbReference type="SUPFAM" id="SSF53300">
    <property type="entry name" value="vWA-like"/>
    <property type="match status" value="1"/>
</dbReference>
<comment type="caution">
    <text evidence="2">The sequence shown here is derived from an EMBL/GenBank/DDBJ whole genome shotgun (WGS) entry which is preliminary data.</text>
</comment>
<dbReference type="Proteomes" id="UP000245133">
    <property type="component" value="Unassembled WGS sequence"/>
</dbReference>